<keyword evidence="1" id="KW-0418">Kinase</keyword>
<reference evidence="1" key="1">
    <citation type="submission" date="2024-03" db="EMBL/GenBank/DDBJ databases">
        <title>Diverse circular DNA viruses in blood, oral, and fecal samples of captive lemurs.</title>
        <authorList>
            <person name="Paietta E.N."/>
            <person name="Kraberger S."/>
            <person name="Lund M.C."/>
            <person name="Custer J.M."/>
            <person name="Vargas K.M."/>
            <person name="Ehmke E.E."/>
            <person name="Yoder A.D."/>
            <person name="Varsani A."/>
        </authorList>
    </citation>
    <scope>NUCLEOTIDE SEQUENCE</scope>
    <source>
        <strain evidence="1">Duke_28FS_1</strain>
    </source>
</reference>
<dbReference type="EMBL" id="PP511791">
    <property type="protein sequence ID" value="XCD07546.1"/>
    <property type="molecule type" value="Genomic_DNA"/>
</dbReference>
<keyword evidence="1" id="KW-0808">Transferase</keyword>
<dbReference type="Pfam" id="PF11753">
    <property type="entry name" value="DUF3310"/>
    <property type="match status" value="1"/>
</dbReference>
<name>A0AAU8B659_9CAUD</name>
<evidence type="ECO:0000313" key="1">
    <source>
        <dbReference type="EMBL" id="XCD07546.1"/>
    </source>
</evidence>
<dbReference type="GO" id="GO:0016301">
    <property type="term" value="F:kinase activity"/>
    <property type="evidence" value="ECO:0007669"/>
    <property type="project" value="UniProtKB-KW"/>
</dbReference>
<protein>
    <submittedName>
        <fullName evidence="1">Nucelotide kinase</fullName>
    </submittedName>
</protein>
<sequence length="73" mass="8612">MIEQTNMIDHPSHYCFGKYEPVKVIQDWGLNFCLGNVIKYVARAGKKEDNSMIQDLEKAKKYIEFEIESLKRE</sequence>
<organism evidence="1">
    <name type="scientific">Dulem virus 39</name>
    <dbReference type="NCBI Taxonomy" id="3145757"/>
    <lineage>
        <taxon>Viruses</taxon>
        <taxon>Duplodnaviria</taxon>
        <taxon>Heunggongvirae</taxon>
        <taxon>Uroviricota</taxon>
        <taxon>Caudoviricetes</taxon>
    </lineage>
</organism>
<dbReference type="InterPro" id="IPR021739">
    <property type="entry name" value="SaV-like"/>
</dbReference>
<accession>A0AAU8B659</accession>
<proteinExistence type="predicted"/>